<dbReference type="Pfam" id="PF03437">
    <property type="entry name" value="BtpA"/>
    <property type="match status" value="1"/>
</dbReference>
<evidence type="ECO:0000313" key="2">
    <source>
        <dbReference type="EMBL" id="MPM99082.1"/>
    </source>
</evidence>
<sequence>MEMILDYLKRIKTQLVYGVNCLNMDAMGFDLANRYDAKFIQLDSVAGHLKPRDDYSMEAFLKKYRSETGAYLLGGVRFKYQPVLSGRSVEEDLLIGKERCDALVVTQDATGQETSLAKIRDFRRIIGDFPLFVGAGLTLDNCAKQLAIADGAIVGSYFKDTYKDSGDVCQEHVQALLAEVAKLRSTGR</sequence>
<comment type="similarity">
    <text evidence="1">Belongs to the BtpA family.</text>
</comment>
<organism evidence="2">
    <name type="scientific">bioreactor metagenome</name>
    <dbReference type="NCBI Taxonomy" id="1076179"/>
    <lineage>
        <taxon>unclassified sequences</taxon>
        <taxon>metagenomes</taxon>
        <taxon>ecological metagenomes</taxon>
    </lineage>
</organism>
<name>A0A645EER1_9ZZZZ</name>
<evidence type="ECO:0000256" key="1">
    <source>
        <dbReference type="ARBA" id="ARBA00006007"/>
    </source>
</evidence>
<comment type="caution">
    <text evidence="2">The sequence shown here is derived from an EMBL/GenBank/DDBJ whole genome shotgun (WGS) entry which is preliminary data.</text>
</comment>
<accession>A0A645EER1</accession>
<dbReference type="AlphaFoldDB" id="A0A645EER1"/>
<proteinExistence type="inferred from homology"/>
<reference evidence="2" key="1">
    <citation type="submission" date="2019-08" db="EMBL/GenBank/DDBJ databases">
        <authorList>
            <person name="Kucharzyk K."/>
            <person name="Murdoch R.W."/>
            <person name="Higgins S."/>
            <person name="Loffler F."/>
        </authorList>
    </citation>
    <scope>NUCLEOTIDE SEQUENCE</scope>
</reference>
<protein>
    <submittedName>
        <fullName evidence="2">Uncharacterized protein</fullName>
    </submittedName>
</protein>
<dbReference type="PANTHER" id="PTHR21381:SF3">
    <property type="entry name" value="SGC REGION PROTEIN SGCQ-RELATED"/>
    <property type="match status" value="1"/>
</dbReference>
<dbReference type="EMBL" id="VSSQ01045201">
    <property type="protein sequence ID" value="MPM99082.1"/>
    <property type="molecule type" value="Genomic_DNA"/>
</dbReference>
<gene>
    <name evidence="2" type="ORF">SDC9_146272</name>
</gene>
<dbReference type="InterPro" id="IPR005137">
    <property type="entry name" value="BtpA"/>
</dbReference>
<dbReference type="InterPro" id="IPR011060">
    <property type="entry name" value="RibuloseP-bd_barrel"/>
</dbReference>
<dbReference type="SUPFAM" id="SSF51366">
    <property type="entry name" value="Ribulose-phoshate binding barrel"/>
    <property type="match status" value="1"/>
</dbReference>
<dbReference type="PANTHER" id="PTHR21381">
    <property type="entry name" value="ZGC:162297"/>
    <property type="match status" value="1"/>
</dbReference>